<keyword evidence="6" id="KW-1133">Transmembrane helix</keyword>
<comment type="caution">
    <text evidence="9">The sequence shown here is derived from an EMBL/GenBank/DDBJ whole genome shotgun (WGS) entry which is preliminary data.</text>
</comment>
<dbReference type="PROSITE" id="PS50111">
    <property type="entry name" value="CHEMOTAXIS_TRANSDUC_2"/>
    <property type="match status" value="1"/>
</dbReference>
<feature type="compositionally biased region" description="Low complexity" evidence="5">
    <location>
        <begin position="535"/>
        <end position="554"/>
    </location>
</feature>
<dbReference type="Pfam" id="PF00015">
    <property type="entry name" value="MCPsignal"/>
    <property type="match status" value="1"/>
</dbReference>
<dbReference type="Gene3D" id="1.10.287.950">
    <property type="entry name" value="Methyl-accepting chemotaxis protein"/>
    <property type="match status" value="1"/>
</dbReference>
<evidence type="ECO:0000259" key="7">
    <source>
        <dbReference type="PROSITE" id="PS50111"/>
    </source>
</evidence>
<dbReference type="InterPro" id="IPR004089">
    <property type="entry name" value="MCPsignal_dom"/>
</dbReference>
<dbReference type="RefSeq" id="WP_144811437.1">
    <property type="nucleotide sequence ID" value="NZ_VLKP01000001.1"/>
</dbReference>
<reference evidence="9 10" key="1">
    <citation type="journal article" date="2015" name="Stand. Genomic Sci.">
        <title>Genomic Encyclopedia of Bacterial and Archaeal Type Strains, Phase III: the genomes of soil and plant-associated and newly described type strains.</title>
        <authorList>
            <person name="Whitman W.B."/>
            <person name="Woyke T."/>
            <person name="Klenk H.P."/>
            <person name="Zhou Y."/>
            <person name="Lilburn T.G."/>
            <person name="Beck B.J."/>
            <person name="De Vos P."/>
            <person name="Vandamme P."/>
            <person name="Eisen J.A."/>
            <person name="Garrity G."/>
            <person name="Hugenholtz P."/>
            <person name="Kyrpides N.C."/>
        </authorList>
    </citation>
    <scope>NUCLEOTIDE SEQUENCE [LARGE SCALE GENOMIC DNA]</scope>
    <source>
        <strain evidence="9 10">CGMCC 1.10136</strain>
    </source>
</reference>
<dbReference type="OrthoDB" id="2489132at2"/>
<organism evidence="9 10">
    <name type="scientific">Aerolutibacter ruishenii</name>
    <dbReference type="NCBI Taxonomy" id="686800"/>
    <lineage>
        <taxon>Bacteria</taxon>
        <taxon>Pseudomonadati</taxon>
        <taxon>Pseudomonadota</taxon>
        <taxon>Gammaproteobacteria</taxon>
        <taxon>Lysobacterales</taxon>
        <taxon>Lysobacteraceae</taxon>
        <taxon>Aerolutibacter</taxon>
    </lineage>
</organism>
<dbReference type="EMBL" id="VLKP01000001">
    <property type="protein sequence ID" value="TWI14435.1"/>
    <property type="molecule type" value="Genomic_DNA"/>
</dbReference>
<keyword evidence="6" id="KW-0812">Transmembrane</keyword>
<evidence type="ECO:0000256" key="3">
    <source>
        <dbReference type="ARBA" id="ARBA00029447"/>
    </source>
</evidence>
<feature type="region of interest" description="Disordered" evidence="5">
    <location>
        <begin position="530"/>
        <end position="561"/>
    </location>
</feature>
<feature type="domain" description="HAMP" evidence="8">
    <location>
        <begin position="394"/>
        <end position="440"/>
    </location>
</feature>
<evidence type="ECO:0000256" key="6">
    <source>
        <dbReference type="SAM" id="Phobius"/>
    </source>
</evidence>
<dbReference type="InterPro" id="IPR003660">
    <property type="entry name" value="HAMP_dom"/>
</dbReference>
<keyword evidence="1" id="KW-0488">Methylation</keyword>
<dbReference type="GO" id="GO:0006935">
    <property type="term" value="P:chemotaxis"/>
    <property type="evidence" value="ECO:0007669"/>
    <property type="project" value="InterPro"/>
</dbReference>
<evidence type="ECO:0000256" key="5">
    <source>
        <dbReference type="SAM" id="MobiDB-lite"/>
    </source>
</evidence>
<dbReference type="AlphaFoldDB" id="A0A562M3C0"/>
<evidence type="ECO:0000313" key="10">
    <source>
        <dbReference type="Proteomes" id="UP000316471"/>
    </source>
</evidence>
<dbReference type="InterPro" id="IPR051310">
    <property type="entry name" value="MCP_chemotaxis"/>
</dbReference>
<sequence length="753" mass="78953">MKDRLSFRARLALGLGLMALLLATVCAGALLATSRMQLRLDHIARQTLPQVQHLHALDMAAARIARELEAAAAAPAAADAAARMEQALPGWLDARTSQAALARVVVTEEQRASLRALADMQQKADKAAEQMAATLAAGDREYAQVRYAEAVEPALTSWRQLLEIQVGERQQQVQWAALDAQREARHQSWALALAGGAGLLLALAVGAALLHTARRLLGGDPSEAAAIALRVSAGDLDTALTADTRHPRSVLAQLANMQALLRERRDADIATRAQLQAMANESATIRDALDHAAAPTAVFDAAGQPLFLNRSMRLALAGFASHLPPDMDEDAGTTADWPGPLRAILDAADADTHEVLVAGRFLLVSCAPVLDANGAVAGRVLHWIDRTTDIEAGREIAAVVAHAAQGDLSHRVSTEHHQGVLRDAGAALNRLLDATASSHGELERLLDALARGDLLARSGAPLAGVFGRLQTQANATFSGLSALVGHLQYASDTINAASTTLATGNAELSRRTGQHAVGLREAVAATTSLTQGLRQSSDAAQHASEQAARAHQASGHAGEEVAGVTRAMDSIQAGTRRIEGFVDTVDAIAFQTRLVSLNAAIEAAHAGPRGRGFAAVAAEVRSLATRTTEAAREITALVREAHAAATEGAQRARSATDAMHAIDVAAARVNALMTEIATSAQTQYDDVNAVNGVLEVLDDGTRLNSRLVEDAAGTAARLREQADSLGGLLVRFRTENGDADEAVNEDVEERGAA</sequence>
<evidence type="ECO:0000259" key="8">
    <source>
        <dbReference type="PROSITE" id="PS50885"/>
    </source>
</evidence>
<comment type="similarity">
    <text evidence="3">Belongs to the methyl-accepting chemotaxis (MCP) protein family.</text>
</comment>
<evidence type="ECO:0000256" key="1">
    <source>
        <dbReference type="ARBA" id="ARBA00022481"/>
    </source>
</evidence>
<dbReference type="SMART" id="SM00283">
    <property type="entry name" value="MA"/>
    <property type="match status" value="1"/>
</dbReference>
<dbReference type="GO" id="GO:0004888">
    <property type="term" value="F:transmembrane signaling receptor activity"/>
    <property type="evidence" value="ECO:0007669"/>
    <property type="project" value="InterPro"/>
</dbReference>
<dbReference type="InterPro" id="IPR004090">
    <property type="entry name" value="Chemotax_Me-accpt_rcpt"/>
</dbReference>
<accession>A0A562M3C0</accession>
<keyword evidence="2 4" id="KW-0807">Transducer</keyword>
<dbReference type="PANTHER" id="PTHR43531:SF14">
    <property type="entry name" value="METHYL-ACCEPTING CHEMOTAXIS PROTEIN I-RELATED"/>
    <property type="match status" value="1"/>
</dbReference>
<dbReference type="Gene3D" id="3.30.450.20">
    <property type="entry name" value="PAS domain"/>
    <property type="match status" value="1"/>
</dbReference>
<dbReference type="PANTHER" id="PTHR43531">
    <property type="entry name" value="PROTEIN ICFG"/>
    <property type="match status" value="1"/>
</dbReference>
<dbReference type="GO" id="GO:0007165">
    <property type="term" value="P:signal transduction"/>
    <property type="evidence" value="ECO:0007669"/>
    <property type="project" value="UniProtKB-KW"/>
</dbReference>
<dbReference type="Gene3D" id="1.20.120.1530">
    <property type="match status" value="1"/>
</dbReference>
<name>A0A562M3C0_9GAMM</name>
<dbReference type="PRINTS" id="PR00260">
    <property type="entry name" value="CHEMTRNSDUCR"/>
</dbReference>
<evidence type="ECO:0000313" key="9">
    <source>
        <dbReference type="EMBL" id="TWI14435.1"/>
    </source>
</evidence>
<evidence type="ECO:0000256" key="2">
    <source>
        <dbReference type="ARBA" id="ARBA00023224"/>
    </source>
</evidence>
<dbReference type="Proteomes" id="UP000316471">
    <property type="component" value="Unassembled WGS sequence"/>
</dbReference>
<proteinExistence type="inferred from homology"/>
<evidence type="ECO:0000256" key="4">
    <source>
        <dbReference type="PROSITE-ProRule" id="PRU00284"/>
    </source>
</evidence>
<dbReference type="GO" id="GO:0005886">
    <property type="term" value="C:plasma membrane"/>
    <property type="evidence" value="ECO:0007669"/>
    <property type="project" value="TreeGrafter"/>
</dbReference>
<feature type="domain" description="Methyl-accepting transducer" evidence="7">
    <location>
        <begin position="490"/>
        <end position="719"/>
    </location>
</feature>
<dbReference type="SUPFAM" id="SSF58104">
    <property type="entry name" value="Methyl-accepting chemotaxis protein (MCP) signaling domain"/>
    <property type="match status" value="1"/>
</dbReference>
<feature type="transmembrane region" description="Helical" evidence="6">
    <location>
        <begin position="189"/>
        <end position="210"/>
    </location>
</feature>
<protein>
    <submittedName>
        <fullName evidence="9">Methyl-accepting chemotaxis protein</fullName>
    </submittedName>
</protein>
<keyword evidence="6" id="KW-0472">Membrane</keyword>
<keyword evidence="10" id="KW-1185">Reference proteome</keyword>
<dbReference type="PROSITE" id="PS50885">
    <property type="entry name" value="HAMP"/>
    <property type="match status" value="1"/>
</dbReference>
<gene>
    <name evidence="9" type="ORF">IP93_00432</name>
</gene>